<dbReference type="SUPFAM" id="SSF56574">
    <property type="entry name" value="Serpins"/>
    <property type="match status" value="1"/>
</dbReference>
<feature type="domain" description="Serpin" evidence="6">
    <location>
        <begin position="13"/>
        <end position="256"/>
    </location>
</feature>
<evidence type="ECO:0000256" key="4">
    <source>
        <dbReference type="ARBA" id="ARBA00022900"/>
    </source>
</evidence>
<dbReference type="Gene3D" id="2.30.39.10">
    <property type="entry name" value="Alpha-1-antitrypsin, domain 1"/>
    <property type="match status" value="1"/>
</dbReference>
<evidence type="ECO:0000256" key="3">
    <source>
        <dbReference type="ARBA" id="ARBA00022690"/>
    </source>
</evidence>
<organism evidence="7 8">
    <name type="scientific">Sinocyclocheilus rhinocerous</name>
    <dbReference type="NCBI Taxonomy" id="307959"/>
    <lineage>
        <taxon>Eukaryota</taxon>
        <taxon>Metazoa</taxon>
        <taxon>Chordata</taxon>
        <taxon>Craniata</taxon>
        <taxon>Vertebrata</taxon>
        <taxon>Euteleostomi</taxon>
        <taxon>Actinopterygii</taxon>
        <taxon>Neopterygii</taxon>
        <taxon>Teleostei</taxon>
        <taxon>Ostariophysi</taxon>
        <taxon>Cypriniformes</taxon>
        <taxon>Cyprinidae</taxon>
        <taxon>Cyprininae</taxon>
        <taxon>Sinocyclocheilus</taxon>
    </lineage>
</organism>
<reference evidence="7" key="1">
    <citation type="submission" date="2025-08" db="UniProtKB">
        <authorList>
            <consortium name="Ensembl"/>
        </authorList>
    </citation>
    <scope>IDENTIFICATION</scope>
</reference>
<sequence>MESLSRSNSLFALDLYRTLSESNAEGNMFFSPLSISAALSMVYLGARGDTAKEMEKVLSFSSVSDVHSHFETLTSTINRPSASYILKLANRLYGEKTFSFLPEYLDSTLKLYQADLQAVDFIGASDESRQLINKWVEEQTENKIKVLLKPGMVTGMTRLVLVNAIYFKGNWMHTFKARETKEMPFKINQNEHRPVQMMYQNKKFPFRYIPEYELQVLELPYKQEELSMLILLPNETGSDPLLKVSKIAFINLFLIQ</sequence>
<dbReference type="InterPro" id="IPR023796">
    <property type="entry name" value="Serpin_dom"/>
</dbReference>
<evidence type="ECO:0000313" key="8">
    <source>
        <dbReference type="Proteomes" id="UP000472270"/>
    </source>
</evidence>
<dbReference type="GO" id="GO:0005615">
    <property type="term" value="C:extracellular space"/>
    <property type="evidence" value="ECO:0007669"/>
    <property type="project" value="InterPro"/>
</dbReference>
<evidence type="ECO:0000313" key="7">
    <source>
        <dbReference type="Ensembl" id="ENSSRHP00000101122.1"/>
    </source>
</evidence>
<dbReference type="GO" id="GO:0005737">
    <property type="term" value="C:cytoplasm"/>
    <property type="evidence" value="ECO:0007669"/>
    <property type="project" value="UniProtKB-SubCell"/>
</dbReference>
<evidence type="ECO:0000256" key="5">
    <source>
        <dbReference type="RuleBase" id="RU000411"/>
    </source>
</evidence>
<dbReference type="InterPro" id="IPR000215">
    <property type="entry name" value="Serpin_fam"/>
</dbReference>
<dbReference type="Gene3D" id="3.30.497.10">
    <property type="entry name" value="Antithrombin, subunit I, domain 2"/>
    <property type="match status" value="1"/>
</dbReference>
<proteinExistence type="inferred from homology"/>
<dbReference type="Pfam" id="PF00079">
    <property type="entry name" value="Serpin"/>
    <property type="match status" value="1"/>
</dbReference>
<dbReference type="InterPro" id="IPR042185">
    <property type="entry name" value="Serpin_sf_2"/>
</dbReference>
<evidence type="ECO:0000256" key="2">
    <source>
        <dbReference type="ARBA" id="ARBA00022490"/>
    </source>
</evidence>
<keyword evidence="8" id="KW-1185">Reference proteome</keyword>
<evidence type="ECO:0000259" key="6">
    <source>
        <dbReference type="SMART" id="SM00093"/>
    </source>
</evidence>
<keyword evidence="2" id="KW-0963">Cytoplasm</keyword>
<dbReference type="PANTHER" id="PTHR11461">
    <property type="entry name" value="SERINE PROTEASE INHIBITOR, SERPIN"/>
    <property type="match status" value="1"/>
</dbReference>
<name>A0A673NG47_9TELE</name>
<gene>
    <name evidence="7" type="primary">LOC107721343</name>
</gene>
<evidence type="ECO:0000256" key="1">
    <source>
        <dbReference type="ARBA" id="ARBA00004496"/>
    </source>
</evidence>
<dbReference type="Ensembl" id="ENSSRHT00000103855.1">
    <property type="protein sequence ID" value="ENSSRHP00000101122.1"/>
    <property type="gene ID" value="ENSSRHG00000049558.1"/>
</dbReference>
<dbReference type="InterPro" id="IPR042178">
    <property type="entry name" value="Serpin_sf_1"/>
</dbReference>
<protein>
    <submittedName>
        <fullName evidence="7">Leukocyte elastase inhibitor-like</fullName>
    </submittedName>
</protein>
<reference evidence="7" key="2">
    <citation type="submission" date="2025-09" db="UniProtKB">
        <authorList>
            <consortium name="Ensembl"/>
        </authorList>
    </citation>
    <scope>IDENTIFICATION</scope>
</reference>
<comment type="similarity">
    <text evidence="5">Belongs to the serpin family.</text>
</comment>
<keyword evidence="3" id="KW-0646">Protease inhibitor</keyword>
<dbReference type="PANTHER" id="PTHR11461:SF180">
    <property type="entry name" value="LEUKOCYTE ELASTASE INHIBITOR"/>
    <property type="match status" value="1"/>
</dbReference>
<dbReference type="InterPro" id="IPR036186">
    <property type="entry name" value="Serpin_sf"/>
</dbReference>
<dbReference type="SMART" id="SM00093">
    <property type="entry name" value="SERPIN"/>
    <property type="match status" value="1"/>
</dbReference>
<keyword evidence="4" id="KW-0722">Serine protease inhibitor</keyword>
<comment type="subcellular location">
    <subcellularLocation>
        <location evidence="1">Cytoplasm</location>
    </subcellularLocation>
</comment>
<dbReference type="GO" id="GO:0004867">
    <property type="term" value="F:serine-type endopeptidase inhibitor activity"/>
    <property type="evidence" value="ECO:0007669"/>
    <property type="project" value="UniProtKB-KW"/>
</dbReference>
<dbReference type="FunFam" id="3.30.497.10:FF:000001">
    <property type="entry name" value="Serine protease inhibitor"/>
    <property type="match status" value="1"/>
</dbReference>
<dbReference type="AlphaFoldDB" id="A0A673NG47"/>
<dbReference type="Proteomes" id="UP000472270">
    <property type="component" value="Unassembled WGS sequence"/>
</dbReference>
<accession>A0A673NG47</accession>